<evidence type="ECO:0000313" key="9">
    <source>
        <dbReference type="EMBL" id="PSJ37415.1"/>
    </source>
</evidence>
<dbReference type="OrthoDB" id="9791520at2"/>
<evidence type="ECO:0000259" key="6">
    <source>
        <dbReference type="Pfam" id="PF25876"/>
    </source>
</evidence>
<evidence type="ECO:0000313" key="10">
    <source>
        <dbReference type="Proteomes" id="UP000241167"/>
    </source>
</evidence>
<comment type="caution">
    <text evidence="9">The sequence shown here is derived from an EMBL/GenBank/DDBJ whole genome shotgun (WGS) entry which is preliminary data.</text>
</comment>
<dbReference type="Proteomes" id="UP000241167">
    <property type="component" value="Unassembled WGS sequence"/>
</dbReference>
<dbReference type="PANTHER" id="PTHR32347:SF14">
    <property type="entry name" value="EFFLUX SYSTEM COMPONENT YKNX-RELATED"/>
    <property type="match status" value="1"/>
</dbReference>
<protein>
    <submittedName>
        <fullName evidence="9">Efflux RND transporter periplasmic adaptor subunit</fullName>
    </submittedName>
</protein>
<dbReference type="GO" id="GO:0022857">
    <property type="term" value="F:transmembrane transporter activity"/>
    <property type="evidence" value="ECO:0007669"/>
    <property type="project" value="InterPro"/>
</dbReference>
<dbReference type="Pfam" id="PF25876">
    <property type="entry name" value="HH_MFP_RND"/>
    <property type="match status" value="1"/>
</dbReference>
<comment type="subcellular location">
    <subcellularLocation>
        <location evidence="1">Cell envelope</location>
    </subcellularLocation>
</comment>
<dbReference type="InterPro" id="IPR006143">
    <property type="entry name" value="RND_pump_MFP"/>
</dbReference>
<evidence type="ECO:0000259" key="8">
    <source>
        <dbReference type="Pfam" id="PF25954"/>
    </source>
</evidence>
<dbReference type="Pfam" id="PF25954">
    <property type="entry name" value="Beta-barrel_RND_2"/>
    <property type="match status" value="1"/>
</dbReference>
<dbReference type="GO" id="GO:0030313">
    <property type="term" value="C:cell envelope"/>
    <property type="evidence" value="ECO:0007669"/>
    <property type="project" value="UniProtKB-SubCell"/>
</dbReference>
<dbReference type="EMBL" id="PXYI01000009">
    <property type="protein sequence ID" value="PSJ37415.1"/>
    <property type="molecule type" value="Genomic_DNA"/>
</dbReference>
<accession>A0A2P7QHI0</accession>
<dbReference type="Gene3D" id="2.40.30.170">
    <property type="match status" value="1"/>
</dbReference>
<evidence type="ECO:0000256" key="1">
    <source>
        <dbReference type="ARBA" id="ARBA00004196"/>
    </source>
</evidence>
<gene>
    <name evidence="9" type="ORF">C7I55_23180</name>
</gene>
<dbReference type="Gene3D" id="2.40.420.20">
    <property type="match status" value="1"/>
</dbReference>
<dbReference type="InterPro" id="IPR050465">
    <property type="entry name" value="UPF0194_transport"/>
</dbReference>
<sequence length="423" mass="46005">MIKRFAIFRWIRNRPIWSALIILVAALILYKVLAPSEPTYEYVAMPVDRGAVTRIVSASGKIRALNTIKVGSEISGQVSRVFVDYNSQVLAGQPLAEIDPTRVAARVTQAEAQVDLARAALAQAEAGLARARTDIEIQNRDYHRRKELAARGFTSKTGLDQAANTVAAAQSGLKTAQAGVISARAQIRQREAELQSAKLDLTRTRIIAPASGTVINKLVEPGATVAASFQTPNLFEIASDMRVMQVEASVDEADIGEVRVGQPVRFTVDAYPDQPFAATVRQIRTSASEAQNVVSYFVILQVQNPEGKLLPGMTANVEIVTGARAGVLRVPSAALRFRPRPGDRPNDETTPAAGASRSTTVWLASADPYKPERRTVRVGMRSEEFVEIVGGVKPGERVLLRSRSLEKKAEEEPDDEEAQEEGR</sequence>
<dbReference type="FunFam" id="2.40.30.170:FF:000010">
    <property type="entry name" value="Efflux RND transporter periplasmic adaptor subunit"/>
    <property type="match status" value="1"/>
</dbReference>
<dbReference type="Pfam" id="PF25917">
    <property type="entry name" value="BSH_RND"/>
    <property type="match status" value="1"/>
</dbReference>
<comment type="similarity">
    <text evidence="2">Belongs to the membrane fusion protein (MFP) (TC 8.A.1) family.</text>
</comment>
<organism evidence="9 10">
    <name type="scientific">Allosphingosinicella deserti</name>
    <dbReference type="NCBI Taxonomy" id="2116704"/>
    <lineage>
        <taxon>Bacteria</taxon>
        <taxon>Pseudomonadati</taxon>
        <taxon>Pseudomonadota</taxon>
        <taxon>Alphaproteobacteria</taxon>
        <taxon>Sphingomonadales</taxon>
        <taxon>Sphingomonadaceae</taxon>
        <taxon>Allosphingosinicella</taxon>
    </lineage>
</organism>
<evidence type="ECO:0000256" key="3">
    <source>
        <dbReference type="ARBA" id="ARBA00023054"/>
    </source>
</evidence>
<dbReference type="AlphaFoldDB" id="A0A2P7QHI0"/>
<dbReference type="InterPro" id="IPR058624">
    <property type="entry name" value="MdtA-like_HH"/>
</dbReference>
<proteinExistence type="inferred from homology"/>
<dbReference type="Gene3D" id="2.40.50.100">
    <property type="match status" value="2"/>
</dbReference>
<feature type="region of interest" description="Disordered" evidence="5">
    <location>
        <begin position="336"/>
        <end position="359"/>
    </location>
</feature>
<feature type="compositionally biased region" description="Basic and acidic residues" evidence="5">
    <location>
        <begin position="401"/>
        <end position="410"/>
    </location>
</feature>
<feature type="domain" description="Multidrug resistance protein MdtA-like alpha-helical hairpin" evidence="6">
    <location>
        <begin position="121"/>
        <end position="188"/>
    </location>
</feature>
<evidence type="ECO:0000256" key="5">
    <source>
        <dbReference type="SAM" id="MobiDB-lite"/>
    </source>
</evidence>
<evidence type="ECO:0000256" key="2">
    <source>
        <dbReference type="ARBA" id="ARBA00009477"/>
    </source>
</evidence>
<dbReference type="InterPro" id="IPR058625">
    <property type="entry name" value="MdtA-like_BSH"/>
</dbReference>
<keyword evidence="10" id="KW-1185">Reference proteome</keyword>
<keyword evidence="3 4" id="KW-0175">Coiled coil</keyword>
<dbReference type="InterPro" id="IPR058792">
    <property type="entry name" value="Beta-barrel_RND_2"/>
</dbReference>
<evidence type="ECO:0000256" key="4">
    <source>
        <dbReference type="SAM" id="Coils"/>
    </source>
</evidence>
<feature type="region of interest" description="Disordered" evidence="5">
    <location>
        <begin position="401"/>
        <end position="423"/>
    </location>
</feature>
<feature type="coiled-coil region" evidence="4">
    <location>
        <begin position="107"/>
        <end position="141"/>
    </location>
</feature>
<reference evidence="9 10" key="1">
    <citation type="submission" date="2018-03" db="EMBL/GenBank/DDBJ databases">
        <title>The draft genome of Sphingosinicella sp. GL-C-18.</title>
        <authorList>
            <person name="Liu L."/>
            <person name="Li L."/>
            <person name="Liang L."/>
            <person name="Zhang X."/>
            <person name="Wang T."/>
        </authorList>
    </citation>
    <scope>NUCLEOTIDE SEQUENCE [LARGE SCALE GENOMIC DNA]</scope>
    <source>
        <strain evidence="9 10">GL-C-18</strain>
    </source>
</reference>
<feature type="domain" description="Multidrug resistance protein MdtA-like barrel-sandwich hybrid" evidence="7">
    <location>
        <begin position="66"/>
        <end position="234"/>
    </location>
</feature>
<evidence type="ECO:0000259" key="7">
    <source>
        <dbReference type="Pfam" id="PF25917"/>
    </source>
</evidence>
<feature type="domain" description="CusB-like beta-barrel" evidence="8">
    <location>
        <begin position="246"/>
        <end position="320"/>
    </location>
</feature>
<dbReference type="NCBIfam" id="TIGR01730">
    <property type="entry name" value="RND_mfp"/>
    <property type="match status" value="1"/>
</dbReference>
<dbReference type="PANTHER" id="PTHR32347">
    <property type="entry name" value="EFFLUX SYSTEM COMPONENT YKNX-RELATED"/>
    <property type="match status" value="1"/>
</dbReference>
<dbReference type="RefSeq" id="WP_106515406.1">
    <property type="nucleotide sequence ID" value="NZ_PXYI01000009.1"/>
</dbReference>
<dbReference type="SUPFAM" id="SSF111369">
    <property type="entry name" value="HlyD-like secretion proteins"/>
    <property type="match status" value="1"/>
</dbReference>
<dbReference type="GO" id="GO:0016020">
    <property type="term" value="C:membrane"/>
    <property type="evidence" value="ECO:0007669"/>
    <property type="project" value="InterPro"/>
</dbReference>
<feature type="compositionally biased region" description="Acidic residues" evidence="5">
    <location>
        <begin position="411"/>
        <end position="423"/>
    </location>
</feature>
<name>A0A2P7QHI0_9SPHN</name>